<keyword evidence="3" id="KW-1185">Reference proteome</keyword>
<evidence type="ECO:0000313" key="3">
    <source>
        <dbReference type="Proteomes" id="UP000649617"/>
    </source>
</evidence>
<protein>
    <submittedName>
        <fullName evidence="2">Gmpr protein</fullName>
    </submittedName>
</protein>
<evidence type="ECO:0000256" key="1">
    <source>
        <dbReference type="SAM" id="MobiDB-lite"/>
    </source>
</evidence>
<feature type="region of interest" description="Disordered" evidence="1">
    <location>
        <begin position="32"/>
        <end position="64"/>
    </location>
</feature>
<evidence type="ECO:0000313" key="2">
    <source>
        <dbReference type="EMBL" id="CAE7549232.1"/>
    </source>
</evidence>
<sequence>CASACAEKMRDCHPQALYDGRVEEVGRRSRQGYHGLCGSQHRNPSEGHGQTCRDHQGGPNSEDDLHRCRQWLLR</sequence>
<reference evidence="2" key="1">
    <citation type="submission" date="2021-02" db="EMBL/GenBank/DDBJ databases">
        <authorList>
            <person name="Dougan E. K."/>
            <person name="Rhodes N."/>
            <person name="Thang M."/>
            <person name="Chan C."/>
        </authorList>
    </citation>
    <scope>NUCLEOTIDE SEQUENCE</scope>
</reference>
<feature type="non-terminal residue" evidence="2">
    <location>
        <position position="74"/>
    </location>
</feature>
<name>A0A812TSC7_SYMPI</name>
<comment type="caution">
    <text evidence="2">The sequence shown here is derived from an EMBL/GenBank/DDBJ whole genome shotgun (WGS) entry which is preliminary data.</text>
</comment>
<dbReference type="Proteomes" id="UP000649617">
    <property type="component" value="Unassembled WGS sequence"/>
</dbReference>
<dbReference type="EMBL" id="CAJNIZ010033936">
    <property type="protein sequence ID" value="CAE7549232.1"/>
    <property type="molecule type" value="Genomic_DNA"/>
</dbReference>
<gene>
    <name evidence="2" type="primary">Gmpr</name>
    <name evidence="2" type="ORF">SPIL2461_LOCUS14587</name>
</gene>
<dbReference type="AlphaFoldDB" id="A0A812TSC7"/>
<accession>A0A812TSC7</accession>
<organism evidence="2 3">
    <name type="scientific">Symbiodinium pilosum</name>
    <name type="common">Dinoflagellate</name>
    <dbReference type="NCBI Taxonomy" id="2952"/>
    <lineage>
        <taxon>Eukaryota</taxon>
        <taxon>Sar</taxon>
        <taxon>Alveolata</taxon>
        <taxon>Dinophyceae</taxon>
        <taxon>Suessiales</taxon>
        <taxon>Symbiodiniaceae</taxon>
        <taxon>Symbiodinium</taxon>
    </lineage>
</organism>
<proteinExistence type="predicted"/>
<feature type="non-terminal residue" evidence="2">
    <location>
        <position position="1"/>
    </location>
</feature>